<sequence>MVSISRRRLLQASAGVVPAVALGVRPAEAPSRAPVTTGVVPPQLAGFDQAVQKWIAERGITCAQLAVAKRGKILLARGYGSYTRAGVTTPVQPTSLFRIASLSKNITAAAVARLAQDGRLDLGTPVTELLGLSPKADPRLADVTPWRLLQHSGGWDRNVSIDQLFADATISAVLDEPLPVGLDDIIAYTTSRRLDFAPGSRVAYSNYGYLLLGRIIEKVTGQSYESYVRQTLLSPLRITRLQLGRSLAARAWPTEVTYDSKDTRKTVLNDDGAGVPRPYGGFNLENQLSNGRWVASAVDLVKWGFVFDAPGPVLDSTSLSRTFAVPETGVGSGGSWYGLGWYVRRNTLGSLNTWHNGSLSGTWSYLARILDGISYCAIFNRRAEEGSPEFDSIDPVLYAAATSVTSWPTTDLTPDYF</sequence>
<dbReference type="InterPro" id="IPR001466">
    <property type="entry name" value="Beta-lactam-related"/>
</dbReference>
<dbReference type="InterPro" id="IPR012338">
    <property type="entry name" value="Beta-lactam/transpept-like"/>
</dbReference>
<dbReference type="PANTHER" id="PTHR46825:SF9">
    <property type="entry name" value="BETA-LACTAMASE-RELATED DOMAIN-CONTAINING PROTEIN"/>
    <property type="match status" value="1"/>
</dbReference>
<dbReference type="Proteomes" id="UP000199202">
    <property type="component" value="Unassembled WGS sequence"/>
</dbReference>
<evidence type="ECO:0000313" key="3">
    <source>
        <dbReference type="Proteomes" id="UP000199202"/>
    </source>
</evidence>
<dbReference type="InterPro" id="IPR006311">
    <property type="entry name" value="TAT_signal"/>
</dbReference>
<dbReference type="Gene3D" id="3.40.710.10">
    <property type="entry name" value="DD-peptidase/beta-lactamase superfamily"/>
    <property type="match status" value="1"/>
</dbReference>
<keyword evidence="3" id="KW-1185">Reference proteome</keyword>
<dbReference type="PROSITE" id="PS51318">
    <property type="entry name" value="TAT"/>
    <property type="match status" value="1"/>
</dbReference>
<reference evidence="2 3" key="1">
    <citation type="submission" date="2016-10" db="EMBL/GenBank/DDBJ databases">
        <authorList>
            <person name="de Groot N.N."/>
        </authorList>
    </citation>
    <scope>NUCLEOTIDE SEQUENCE [LARGE SCALE GENOMIC DNA]</scope>
    <source>
        <strain evidence="2 3">CGMCC 4.6533</strain>
    </source>
</reference>
<dbReference type="Pfam" id="PF00144">
    <property type="entry name" value="Beta-lactamase"/>
    <property type="match status" value="1"/>
</dbReference>
<dbReference type="PANTHER" id="PTHR46825">
    <property type="entry name" value="D-ALANYL-D-ALANINE-CARBOXYPEPTIDASE/ENDOPEPTIDASE AMPH"/>
    <property type="match status" value="1"/>
</dbReference>
<protein>
    <submittedName>
        <fullName evidence="2">N-acyl-D-amino-acid deacylase</fullName>
    </submittedName>
</protein>
<dbReference type="OrthoDB" id="262125at2"/>
<dbReference type="RefSeq" id="WP_090934745.1">
    <property type="nucleotide sequence ID" value="NZ_FNDJ01000010.1"/>
</dbReference>
<feature type="domain" description="Beta-lactamase-related" evidence="1">
    <location>
        <begin position="47"/>
        <end position="367"/>
    </location>
</feature>
<proteinExistence type="predicted"/>
<evidence type="ECO:0000259" key="1">
    <source>
        <dbReference type="Pfam" id="PF00144"/>
    </source>
</evidence>
<dbReference type="EMBL" id="FNDJ01000010">
    <property type="protein sequence ID" value="SDJ44829.1"/>
    <property type="molecule type" value="Genomic_DNA"/>
</dbReference>
<accession>A0A1G8TTL8</accession>
<organism evidence="2 3">
    <name type="scientific">Nonomuraea jiangxiensis</name>
    <dbReference type="NCBI Taxonomy" id="633440"/>
    <lineage>
        <taxon>Bacteria</taxon>
        <taxon>Bacillati</taxon>
        <taxon>Actinomycetota</taxon>
        <taxon>Actinomycetes</taxon>
        <taxon>Streptosporangiales</taxon>
        <taxon>Streptosporangiaceae</taxon>
        <taxon>Nonomuraea</taxon>
    </lineage>
</organism>
<dbReference type="InterPro" id="IPR050491">
    <property type="entry name" value="AmpC-like"/>
</dbReference>
<dbReference type="STRING" id="633440.SAMN05421869_110281"/>
<dbReference type="AlphaFoldDB" id="A0A1G8TTL8"/>
<name>A0A1G8TTL8_9ACTN</name>
<dbReference type="SUPFAM" id="SSF56601">
    <property type="entry name" value="beta-lactamase/transpeptidase-like"/>
    <property type="match status" value="1"/>
</dbReference>
<evidence type="ECO:0000313" key="2">
    <source>
        <dbReference type="EMBL" id="SDJ44829.1"/>
    </source>
</evidence>
<gene>
    <name evidence="2" type="ORF">SAMN05421869_110281</name>
</gene>